<proteinExistence type="predicted"/>
<feature type="domain" description="DUF1858" evidence="1">
    <location>
        <begin position="2"/>
        <end position="54"/>
    </location>
</feature>
<dbReference type="Pfam" id="PF08984">
    <property type="entry name" value="DUF1858"/>
    <property type="match status" value="1"/>
</dbReference>
<protein>
    <recommendedName>
        <fullName evidence="1">DUF1858 domain-containing protein</fullName>
    </recommendedName>
</protein>
<evidence type="ECO:0000313" key="2">
    <source>
        <dbReference type="EMBL" id="GAH03940.1"/>
    </source>
</evidence>
<reference evidence="2" key="1">
    <citation type="journal article" date="2014" name="Front. Microbiol.">
        <title>High frequency of phylogenetically diverse reductive dehalogenase-homologous genes in deep subseafloor sedimentary metagenomes.</title>
        <authorList>
            <person name="Kawai M."/>
            <person name="Futagami T."/>
            <person name="Toyoda A."/>
            <person name="Takaki Y."/>
            <person name="Nishi S."/>
            <person name="Hori S."/>
            <person name="Arai W."/>
            <person name="Tsubouchi T."/>
            <person name="Morono Y."/>
            <person name="Uchiyama I."/>
            <person name="Ito T."/>
            <person name="Fujiyama A."/>
            <person name="Inagaki F."/>
            <person name="Takami H."/>
        </authorList>
    </citation>
    <scope>NUCLEOTIDE SEQUENCE</scope>
    <source>
        <strain evidence="2">Expedition CK06-06</strain>
    </source>
</reference>
<name>X1D6M7_9ZZZZ</name>
<dbReference type="SUPFAM" id="SSF140683">
    <property type="entry name" value="SP0561-like"/>
    <property type="match status" value="1"/>
</dbReference>
<evidence type="ECO:0000259" key="1">
    <source>
        <dbReference type="Pfam" id="PF08984"/>
    </source>
</evidence>
<sequence length="77" mass="8637">RVSDILEEYGDIADVMELFGVKRVARYSFRRMLTKALTVKTAARVHGVPLDEFLAILNDAVSKQGSQNEELSLDPNQ</sequence>
<comment type="caution">
    <text evidence="2">The sequence shown here is derived from an EMBL/GenBank/DDBJ whole genome shotgun (WGS) entry which is preliminary data.</text>
</comment>
<dbReference type="InterPro" id="IPR015077">
    <property type="entry name" value="DUF1858"/>
</dbReference>
<organism evidence="2">
    <name type="scientific">marine sediment metagenome</name>
    <dbReference type="NCBI Taxonomy" id="412755"/>
    <lineage>
        <taxon>unclassified sequences</taxon>
        <taxon>metagenomes</taxon>
        <taxon>ecological metagenomes</taxon>
    </lineage>
</organism>
<dbReference type="Gene3D" id="1.10.3910.10">
    <property type="entry name" value="SP0561-like"/>
    <property type="match status" value="1"/>
</dbReference>
<accession>X1D6M7</accession>
<dbReference type="InterPro" id="IPR038062">
    <property type="entry name" value="ScdA-like_N_sf"/>
</dbReference>
<feature type="non-terminal residue" evidence="2">
    <location>
        <position position="1"/>
    </location>
</feature>
<gene>
    <name evidence="2" type="ORF">S01H4_40067</name>
</gene>
<dbReference type="EMBL" id="BART01021781">
    <property type="protein sequence ID" value="GAH03940.1"/>
    <property type="molecule type" value="Genomic_DNA"/>
</dbReference>
<dbReference type="AlphaFoldDB" id="X1D6M7"/>